<dbReference type="NCBIfam" id="TIGR00361">
    <property type="entry name" value="ComEC_Rec2"/>
    <property type="match status" value="1"/>
</dbReference>
<dbReference type="InterPro" id="IPR035681">
    <property type="entry name" value="ComA-like_MBL"/>
</dbReference>
<keyword evidence="5 6" id="KW-0472">Membrane</keyword>
<comment type="subcellular location">
    <subcellularLocation>
        <location evidence="1">Cell membrane</location>
        <topology evidence="1">Multi-pass membrane protein</topology>
    </subcellularLocation>
</comment>
<evidence type="ECO:0000256" key="2">
    <source>
        <dbReference type="ARBA" id="ARBA00022475"/>
    </source>
</evidence>
<evidence type="ECO:0000259" key="7">
    <source>
        <dbReference type="SMART" id="SM00849"/>
    </source>
</evidence>
<keyword evidence="3 6" id="KW-0812">Transmembrane</keyword>
<dbReference type="InterPro" id="IPR036866">
    <property type="entry name" value="RibonucZ/Hydroxyglut_hydro"/>
</dbReference>
<dbReference type="InterPro" id="IPR001279">
    <property type="entry name" value="Metallo-B-lactamas"/>
</dbReference>
<feature type="transmembrane region" description="Helical" evidence="6">
    <location>
        <begin position="426"/>
        <end position="449"/>
    </location>
</feature>
<feature type="transmembrane region" description="Helical" evidence="6">
    <location>
        <begin position="486"/>
        <end position="505"/>
    </location>
</feature>
<dbReference type="GO" id="GO:0030420">
    <property type="term" value="P:establishment of competence for transformation"/>
    <property type="evidence" value="ECO:0007669"/>
    <property type="project" value="InterPro"/>
</dbReference>
<keyword evidence="2" id="KW-1003">Cell membrane</keyword>
<name>A0A557P239_9VIBR</name>
<feature type="transmembrane region" description="Helical" evidence="6">
    <location>
        <begin position="62"/>
        <end position="81"/>
    </location>
</feature>
<evidence type="ECO:0000256" key="4">
    <source>
        <dbReference type="ARBA" id="ARBA00022989"/>
    </source>
</evidence>
<dbReference type="Pfam" id="PF13567">
    <property type="entry name" value="DUF4131"/>
    <property type="match status" value="1"/>
</dbReference>
<accession>A0A557P239</accession>
<dbReference type="InterPro" id="IPR025405">
    <property type="entry name" value="DUF4131"/>
</dbReference>
<evidence type="ECO:0000256" key="5">
    <source>
        <dbReference type="ARBA" id="ARBA00023136"/>
    </source>
</evidence>
<evidence type="ECO:0000313" key="8">
    <source>
        <dbReference type="EMBL" id="TVO34730.1"/>
    </source>
</evidence>
<dbReference type="EMBL" id="VMKJ01000029">
    <property type="protein sequence ID" value="TVO34730.1"/>
    <property type="molecule type" value="Genomic_DNA"/>
</dbReference>
<dbReference type="GO" id="GO:0005886">
    <property type="term" value="C:plasma membrane"/>
    <property type="evidence" value="ECO:0007669"/>
    <property type="project" value="UniProtKB-SubCell"/>
</dbReference>
<dbReference type="SUPFAM" id="SSF56281">
    <property type="entry name" value="Metallo-hydrolase/oxidoreductase"/>
    <property type="match status" value="1"/>
</dbReference>
<feature type="transmembrane region" description="Helical" evidence="6">
    <location>
        <begin position="359"/>
        <end position="378"/>
    </location>
</feature>
<reference evidence="8 9" key="1">
    <citation type="submission" date="2019-07" db="EMBL/GenBank/DDBJ databases">
        <title>The draft genome sequence of Vibrio algivorus M1486.</title>
        <authorList>
            <person name="Meng X."/>
        </authorList>
    </citation>
    <scope>NUCLEOTIDE SEQUENCE [LARGE SCALE GENOMIC DNA]</scope>
    <source>
        <strain evidence="8 9">M1486</strain>
    </source>
</reference>
<protein>
    <submittedName>
        <fullName evidence="8">DNA internalization-related competence protein ComEC/Rec2</fullName>
    </submittedName>
</protein>
<dbReference type="InterPro" id="IPR004797">
    <property type="entry name" value="Competence_ComEC/Rec2"/>
</dbReference>
<dbReference type="PANTHER" id="PTHR30619:SF1">
    <property type="entry name" value="RECOMBINATION PROTEIN 2"/>
    <property type="match status" value="1"/>
</dbReference>
<evidence type="ECO:0000256" key="3">
    <source>
        <dbReference type="ARBA" id="ARBA00022692"/>
    </source>
</evidence>
<dbReference type="OrthoDB" id="9761531at2"/>
<dbReference type="NCBIfam" id="TIGR00360">
    <property type="entry name" value="ComEC_N-term"/>
    <property type="match status" value="1"/>
</dbReference>
<proteinExistence type="predicted"/>
<feature type="transmembrane region" description="Helical" evidence="6">
    <location>
        <begin position="9"/>
        <end position="26"/>
    </location>
</feature>
<evidence type="ECO:0000256" key="1">
    <source>
        <dbReference type="ARBA" id="ARBA00004651"/>
    </source>
</evidence>
<dbReference type="Pfam" id="PF03772">
    <property type="entry name" value="Competence"/>
    <property type="match status" value="1"/>
</dbReference>
<feature type="transmembrane region" description="Helical" evidence="6">
    <location>
        <begin position="251"/>
        <end position="270"/>
    </location>
</feature>
<feature type="transmembrane region" description="Helical" evidence="6">
    <location>
        <begin position="290"/>
        <end position="311"/>
    </location>
</feature>
<dbReference type="CDD" id="cd07731">
    <property type="entry name" value="ComA-like_MBL-fold"/>
    <property type="match status" value="1"/>
</dbReference>
<dbReference type="SMART" id="SM00849">
    <property type="entry name" value="Lactamase_B"/>
    <property type="match status" value="1"/>
</dbReference>
<dbReference type="Proteomes" id="UP000319828">
    <property type="component" value="Unassembled WGS sequence"/>
</dbReference>
<dbReference type="InterPro" id="IPR004477">
    <property type="entry name" value="ComEC_N"/>
</dbReference>
<feature type="transmembrane region" description="Helical" evidence="6">
    <location>
        <begin position="390"/>
        <end position="414"/>
    </location>
</feature>
<organism evidence="8 9">
    <name type="scientific">Vibrio algivorus</name>
    <dbReference type="NCBI Taxonomy" id="1667024"/>
    <lineage>
        <taxon>Bacteria</taxon>
        <taxon>Pseudomonadati</taxon>
        <taxon>Pseudomonadota</taxon>
        <taxon>Gammaproteobacteria</taxon>
        <taxon>Vibrionales</taxon>
        <taxon>Vibrionaceae</taxon>
        <taxon>Vibrio</taxon>
    </lineage>
</organism>
<comment type="caution">
    <text evidence="8">The sequence shown here is derived from an EMBL/GenBank/DDBJ whole genome shotgun (WGS) entry which is preliminary data.</text>
</comment>
<keyword evidence="4 6" id="KW-1133">Transmembrane helix</keyword>
<evidence type="ECO:0000256" key="6">
    <source>
        <dbReference type="SAM" id="Phobius"/>
    </source>
</evidence>
<dbReference type="PANTHER" id="PTHR30619">
    <property type="entry name" value="DNA INTERNALIZATION/COMPETENCE PROTEIN COMEC/REC2"/>
    <property type="match status" value="1"/>
</dbReference>
<dbReference type="InterPro" id="IPR052159">
    <property type="entry name" value="Competence_DNA_uptake"/>
</dbReference>
<dbReference type="Gene3D" id="3.60.15.10">
    <property type="entry name" value="Ribonuclease Z/Hydroxyacylglutathione hydrolase-like"/>
    <property type="match status" value="1"/>
</dbReference>
<dbReference type="Pfam" id="PF00753">
    <property type="entry name" value="Lactamase_B"/>
    <property type="match status" value="1"/>
</dbReference>
<gene>
    <name evidence="8" type="ORF">FOF44_13090</name>
</gene>
<feature type="transmembrane region" description="Helical" evidence="6">
    <location>
        <begin position="323"/>
        <end position="347"/>
    </location>
</feature>
<feature type="domain" description="Metallo-beta-lactamase" evidence="7">
    <location>
        <begin position="546"/>
        <end position="727"/>
    </location>
</feature>
<evidence type="ECO:0000313" key="9">
    <source>
        <dbReference type="Proteomes" id="UP000319828"/>
    </source>
</evidence>
<dbReference type="AlphaFoldDB" id="A0A557P239"/>
<sequence>MVAHINRNYILVGLIFGIASGALWSSMPTLNWVMPIVVLFLVLFFTKDAFVAKNNYCKTFSYLAQGLLLGCFIMIIHGNHYRHVTETLFSQGNSVTTQAKVISFVQSAVHGQQMLLSIQRINNIDLPIYARPTVKAFFALPEENQPQLGEYWQFQIQVKPIIGQLNDAGFDSEQYYVSNQWHGKAVIEPEDGLNFRIKTSHSWRLWLYDKATSYLSGFDSKAFIIALAFGDRGLISDQQWHQLRDSGLSHLMAISGLHIGLAMAIGWSVGCAIKSLICGITHSSYSVFRFIPLIISFAVALFYAYLAGFALPTQRALIMGSLVLFMLASGIHWSVWQILLYSLSLILASQPMSILQVSFWLSFGAIVIIYLSLWFYLSQHQRTKFNWRQVVIIQLGLFIGLAFLSIAFFGGISWISPVVNLVVIPWVSFIVVPVIFLCLILTAIFHQGWLINDAGLINDSWLAQIWRLADLTLQPILWLLQLVEGAWLALSNYWSLVSVLFAFVLIAWRFRFYSTLYITALVVLLWQFFPARPKPEWQVQVLDVGQGLAVLIRKDQQSVLYDTGMSWQGGSIANSIIVPLLHKSGEHQLSGLLISHTDLDHAGGRADIESTLYPQWKRSSEYIEGYQPCIKGQKWQWQQLNFDVVWPPKQVKRAYNPHSCVVQVSDGQFNLLLTGDVDAISEIILIRDSQLSDVDVMTVPHHGSATSSFPSFVESIKPSVAIASLALNNQWGLPSQDVKRRYQQNAIQWMDTAYGGQITISIYTNGWLIEQKRINQYQPWYRQIVRKGLE</sequence>